<feature type="transmembrane region" description="Helical" evidence="1">
    <location>
        <begin position="437"/>
        <end position="460"/>
    </location>
</feature>
<keyword evidence="1" id="KW-1133">Transmembrane helix</keyword>
<evidence type="ECO:0000313" key="3">
    <source>
        <dbReference type="Proteomes" id="UP000242180"/>
    </source>
</evidence>
<dbReference type="AlphaFoldDB" id="A0A1X2HLP9"/>
<reference evidence="2 3" key="1">
    <citation type="submission" date="2016-07" db="EMBL/GenBank/DDBJ databases">
        <title>Pervasive Adenine N6-methylation of Active Genes in Fungi.</title>
        <authorList>
            <consortium name="DOE Joint Genome Institute"/>
            <person name="Mondo S.J."/>
            <person name="Dannebaum R.O."/>
            <person name="Kuo R.C."/>
            <person name="Labutti K."/>
            <person name="Haridas S."/>
            <person name="Kuo A."/>
            <person name="Salamov A."/>
            <person name="Ahrendt S.R."/>
            <person name="Lipzen A."/>
            <person name="Sullivan W."/>
            <person name="Andreopoulos W.B."/>
            <person name="Clum A."/>
            <person name="Lindquist E."/>
            <person name="Daum C."/>
            <person name="Ramamoorthy G.K."/>
            <person name="Gryganskyi A."/>
            <person name="Culley D."/>
            <person name="Magnuson J.K."/>
            <person name="James T.Y."/>
            <person name="O'Malley M.A."/>
            <person name="Stajich J.E."/>
            <person name="Spatafora J.W."/>
            <person name="Visel A."/>
            <person name="Grigoriev I.V."/>
        </authorList>
    </citation>
    <scope>NUCLEOTIDE SEQUENCE [LARGE SCALE GENOMIC DNA]</scope>
    <source>
        <strain evidence="2 3">NRRL 2496</strain>
    </source>
</reference>
<protein>
    <submittedName>
        <fullName evidence="2">Uncharacterized protein</fullName>
    </submittedName>
</protein>
<organism evidence="2 3">
    <name type="scientific">Syncephalastrum racemosum</name>
    <name type="common">Filamentous fungus</name>
    <dbReference type="NCBI Taxonomy" id="13706"/>
    <lineage>
        <taxon>Eukaryota</taxon>
        <taxon>Fungi</taxon>
        <taxon>Fungi incertae sedis</taxon>
        <taxon>Mucoromycota</taxon>
        <taxon>Mucoromycotina</taxon>
        <taxon>Mucoromycetes</taxon>
        <taxon>Mucorales</taxon>
        <taxon>Syncephalastraceae</taxon>
        <taxon>Syncephalastrum</taxon>
    </lineage>
</organism>
<dbReference type="OrthoDB" id="2261187at2759"/>
<dbReference type="InParanoid" id="A0A1X2HLP9"/>
<dbReference type="EMBL" id="MCGN01000002">
    <property type="protein sequence ID" value="ORZ00291.1"/>
    <property type="molecule type" value="Genomic_DNA"/>
</dbReference>
<gene>
    <name evidence="2" type="ORF">BCR43DRAFT_484963</name>
</gene>
<dbReference type="STRING" id="13706.A0A1X2HLP9"/>
<evidence type="ECO:0000256" key="1">
    <source>
        <dbReference type="SAM" id="Phobius"/>
    </source>
</evidence>
<keyword evidence="1" id="KW-0812">Transmembrane</keyword>
<name>A0A1X2HLP9_SYNRA</name>
<comment type="caution">
    <text evidence="2">The sequence shown here is derived from an EMBL/GenBank/DDBJ whole genome shotgun (WGS) entry which is preliminary data.</text>
</comment>
<keyword evidence="1" id="KW-0472">Membrane</keyword>
<proteinExistence type="predicted"/>
<dbReference type="OMA" id="WENTAVY"/>
<sequence>MRLVISTPFGLDRRQDDLYRQQLPNFCFPFYCNHYLLLFFSLLAWISPATASTDLLTSLGLPRRDACTFAYNQSLYILGGSMNNNNKNNTTPSALSLNFGDTSTVATHAPMVTRLGGPHNNNNNNSDGIMNTTKGCVVTSYGQAILLFQNGSLSALDLATFQFVAMPALGSDIDQNNEEDDPENTIAVDRITLHDDQLIAMRDNETYILDASIVNDWAWYALPADVFGSPPPRASSGRSVLIATAHWVLHFAAANNATFTEFGLAGRPYRMVVHCFDPRQMRWLGQIGEFASPTDTVLPALLVNTTDPANDHLLIVPALSGNASASDTRRNWVEPPIGLWTFTVAADNATNAMVSYVPPSRIGPFRPMAGGSVTTVNNLVVMYGGLPMTHDALRIWDQTHFAALPWWENTAVYTPSGTQHPTEAESSNEASRGHGRLIGIVVGCVLGGLLLLCLLALAYICCRRRRRRRKDQDKEIVREISAPLPAQLPQADRDDAGTWASQLQRTLSAHLAGRRPSLNQLDPGTCASHAAGGAARAAPPAAPEMTPEEEAARVSSVKSKSRFIENFDLRLPFC</sequence>
<accession>A0A1X2HLP9</accession>
<dbReference type="SUPFAM" id="SSF117281">
    <property type="entry name" value="Kelch motif"/>
    <property type="match status" value="1"/>
</dbReference>
<evidence type="ECO:0000313" key="2">
    <source>
        <dbReference type="EMBL" id="ORZ00291.1"/>
    </source>
</evidence>
<dbReference type="Proteomes" id="UP000242180">
    <property type="component" value="Unassembled WGS sequence"/>
</dbReference>
<keyword evidence="3" id="KW-1185">Reference proteome</keyword>
<dbReference type="InterPro" id="IPR015915">
    <property type="entry name" value="Kelch-typ_b-propeller"/>
</dbReference>